<keyword evidence="3" id="KW-1185">Reference proteome</keyword>
<protein>
    <recommendedName>
        <fullName evidence="1">Zinc-ribbon 15 domain-containing protein</fullName>
    </recommendedName>
</protein>
<organism evidence="2 3">
    <name type="scientific">Geodermatophilus poikilotrophus</name>
    <dbReference type="NCBI Taxonomy" id="1333667"/>
    <lineage>
        <taxon>Bacteria</taxon>
        <taxon>Bacillati</taxon>
        <taxon>Actinomycetota</taxon>
        <taxon>Actinomycetes</taxon>
        <taxon>Geodermatophilales</taxon>
        <taxon>Geodermatophilaceae</taxon>
        <taxon>Geodermatophilus</taxon>
    </lineage>
</organism>
<dbReference type="OrthoDB" id="4377018at2"/>
<gene>
    <name evidence="2" type="ORF">SAMN04488546_0098</name>
</gene>
<sequence>MFFLFGLGTKQQDLGSGEVRTCPRCGNTTQWARVRQVRQFTVFFVPIARWGRRQLEICGICGTAVEV</sequence>
<feature type="domain" description="Zinc-ribbon 15" evidence="1">
    <location>
        <begin position="21"/>
        <end position="66"/>
    </location>
</feature>
<dbReference type="EMBL" id="FOIE01000001">
    <property type="protein sequence ID" value="SES68000.1"/>
    <property type="molecule type" value="Genomic_DNA"/>
</dbReference>
<dbReference type="Proteomes" id="UP000198507">
    <property type="component" value="Unassembled WGS sequence"/>
</dbReference>
<dbReference type="InterPro" id="IPR031493">
    <property type="entry name" value="Zinc_ribbon_15"/>
</dbReference>
<dbReference type="RefSeq" id="WP_091437527.1">
    <property type="nucleotide sequence ID" value="NZ_FOIE01000001.1"/>
</dbReference>
<dbReference type="AlphaFoldDB" id="A0A1H9YG85"/>
<evidence type="ECO:0000313" key="3">
    <source>
        <dbReference type="Proteomes" id="UP000198507"/>
    </source>
</evidence>
<proteinExistence type="predicted"/>
<evidence type="ECO:0000313" key="2">
    <source>
        <dbReference type="EMBL" id="SES68000.1"/>
    </source>
</evidence>
<name>A0A1H9YG85_9ACTN</name>
<evidence type="ECO:0000259" key="1">
    <source>
        <dbReference type="Pfam" id="PF17032"/>
    </source>
</evidence>
<reference evidence="3" key="1">
    <citation type="submission" date="2016-10" db="EMBL/GenBank/DDBJ databases">
        <authorList>
            <person name="Varghese N."/>
            <person name="Submissions S."/>
        </authorList>
    </citation>
    <scope>NUCLEOTIDE SEQUENCE [LARGE SCALE GENOMIC DNA]</scope>
    <source>
        <strain evidence="3">DSM 44209</strain>
    </source>
</reference>
<dbReference type="Pfam" id="PF17032">
    <property type="entry name" value="Zn_ribbon_15"/>
    <property type="match status" value="1"/>
</dbReference>
<accession>A0A1H9YG85</accession>